<protein>
    <submittedName>
        <fullName evidence="3">Uncharacterized protein</fullName>
    </submittedName>
</protein>
<feature type="transmembrane region" description="Helical" evidence="2">
    <location>
        <begin position="77"/>
        <end position="100"/>
    </location>
</feature>
<evidence type="ECO:0000256" key="1">
    <source>
        <dbReference type="SAM" id="MobiDB-lite"/>
    </source>
</evidence>
<dbReference type="AlphaFoldDB" id="A0AAU9N7H2"/>
<organism evidence="3 4">
    <name type="scientific">Lactuca virosa</name>
    <dbReference type="NCBI Taxonomy" id="75947"/>
    <lineage>
        <taxon>Eukaryota</taxon>
        <taxon>Viridiplantae</taxon>
        <taxon>Streptophyta</taxon>
        <taxon>Embryophyta</taxon>
        <taxon>Tracheophyta</taxon>
        <taxon>Spermatophyta</taxon>
        <taxon>Magnoliopsida</taxon>
        <taxon>eudicotyledons</taxon>
        <taxon>Gunneridae</taxon>
        <taxon>Pentapetalae</taxon>
        <taxon>asterids</taxon>
        <taxon>campanulids</taxon>
        <taxon>Asterales</taxon>
        <taxon>Asteraceae</taxon>
        <taxon>Cichorioideae</taxon>
        <taxon>Cichorieae</taxon>
        <taxon>Lactucinae</taxon>
        <taxon>Lactuca</taxon>
    </lineage>
</organism>
<feature type="transmembrane region" description="Helical" evidence="2">
    <location>
        <begin position="55"/>
        <end position="71"/>
    </location>
</feature>
<reference evidence="3 4" key="1">
    <citation type="submission" date="2022-01" db="EMBL/GenBank/DDBJ databases">
        <authorList>
            <person name="Xiong W."/>
            <person name="Schranz E."/>
        </authorList>
    </citation>
    <scope>NUCLEOTIDE SEQUENCE [LARGE SCALE GENOMIC DNA]</scope>
</reference>
<keyword evidence="2" id="KW-0472">Membrane</keyword>
<feature type="compositionally biased region" description="Low complexity" evidence="1">
    <location>
        <begin position="1"/>
        <end position="14"/>
    </location>
</feature>
<dbReference type="Proteomes" id="UP001157418">
    <property type="component" value="Unassembled WGS sequence"/>
</dbReference>
<keyword evidence="4" id="KW-1185">Reference proteome</keyword>
<feature type="region of interest" description="Disordered" evidence="1">
    <location>
        <begin position="1"/>
        <end position="22"/>
    </location>
</feature>
<dbReference type="EMBL" id="CAKMRJ010003334">
    <property type="protein sequence ID" value="CAH1430290.1"/>
    <property type="molecule type" value="Genomic_DNA"/>
</dbReference>
<accession>A0AAU9N7H2</accession>
<gene>
    <name evidence="3" type="ORF">LVIROSA_LOCUS17080</name>
</gene>
<keyword evidence="2" id="KW-1133">Transmembrane helix</keyword>
<evidence type="ECO:0000256" key="2">
    <source>
        <dbReference type="SAM" id="Phobius"/>
    </source>
</evidence>
<keyword evidence="2" id="KW-0812">Transmembrane</keyword>
<name>A0AAU9N7H2_9ASTR</name>
<sequence length="101" mass="11857">MLRCTMSMSTSTSMSRKRFKNKNKPAEIQTRFIYSGDRIHLVGIGRRQKSLMSRVNWNFFMMVLILTMSLNRRFEKILMLDMTPLLGVTYVVFSSLFYSLG</sequence>
<comment type="caution">
    <text evidence="3">The sequence shown here is derived from an EMBL/GenBank/DDBJ whole genome shotgun (WGS) entry which is preliminary data.</text>
</comment>
<proteinExistence type="predicted"/>
<evidence type="ECO:0000313" key="4">
    <source>
        <dbReference type="Proteomes" id="UP001157418"/>
    </source>
</evidence>
<evidence type="ECO:0000313" key="3">
    <source>
        <dbReference type="EMBL" id="CAH1430290.1"/>
    </source>
</evidence>